<evidence type="ECO:0000313" key="1">
    <source>
        <dbReference type="EMBL" id="MDG5752980.1"/>
    </source>
</evidence>
<dbReference type="RefSeq" id="WP_278017960.1">
    <property type="nucleotide sequence ID" value="NZ_JARRRY010000001.1"/>
</dbReference>
<comment type="caution">
    <text evidence="1">The sequence shown here is derived from an EMBL/GenBank/DDBJ whole genome shotgun (WGS) entry which is preliminary data.</text>
</comment>
<evidence type="ECO:0000313" key="2">
    <source>
        <dbReference type="Proteomes" id="UP001218246"/>
    </source>
</evidence>
<keyword evidence="2" id="KW-1185">Reference proteome</keyword>
<dbReference type="Proteomes" id="UP001218246">
    <property type="component" value="Unassembled WGS sequence"/>
</dbReference>
<organism evidence="1 2">
    <name type="scientific">Ectobacillus antri</name>
    <dbReference type="NCBI Taxonomy" id="2486280"/>
    <lineage>
        <taxon>Bacteria</taxon>
        <taxon>Bacillati</taxon>
        <taxon>Bacillota</taxon>
        <taxon>Bacilli</taxon>
        <taxon>Bacillales</taxon>
        <taxon>Bacillaceae</taxon>
        <taxon>Ectobacillus</taxon>
    </lineage>
</organism>
<accession>A0ABT6H1W2</accession>
<gene>
    <name evidence="1" type="ORF">P6P90_03065</name>
</gene>
<name>A0ABT6H1W2_9BACI</name>
<dbReference type="Pfam" id="PF16167">
    <property type="entry name" value="DUF4871"/>
    <property type="match status" value="1"/>
</dbReference>
<reference evidence="1 2" key="1">
    <citation type="submission" date="2023-04" db="EMBL/GenBank/DDBJ databases">
        <title>Ectobacillus antri isolated from activated sludge.</title>
        <authorList>
            <person name="Yan P."/>
            <person name="Liu X."/>
        </authorList>
    </citation>
    <scope>NUCLEOTIDE SEQUENCE [LARGE SCALE GENOMIC DNA]</scope>
    <source>
        <strain evidence="1 2">C18H</strain>
    </source>
</reference>
<proteinExistence type="predicted"/>
<sequence length="176" mass="19357">MKKLGYIILVALSITACNPETKSTDATKVKQVNSTAREVPSFFEISVTQNVKWKESSVFSYEGMELRGTEGKIGILSVPWKAGVRNKYMWHFFGNNIPTGQLTVVAVKKGTNEVRKVLLIPDSDKQEWTSGRGGIPASSQNHSDLPAEMVLPSKGLWVLNAYIGGELFGQIVVDVQ</sequence>
<dbReference type="PROSITE" id="PS51257">
    <property type="entry name" value="PROKAR_LIPOPROTEIN"/>
    <property type="match status" value="1"/>
</dbReference>
<dbReference type="EMBL" id="JARULN010000001">
    <property type="protein sequence ID" value="MDG5752980.1"/>
    <property type="molecule type" value="Genomic_DNA"/>
</dbReference>
<dbReference type="InterPro" id="IPR032366">
    <property type="entry name" value="DUF4871"/>
</dbReference>
<dbReference type="Gene3D" id="2.60.40.3830">
    <property type="match status" value="1"/>
</dbReference>
<protein>
    <submittedName>
        <fullName evidence="1">DUF4871 domain-containing protein</fullName>
    </submittedName>
</protein>